<dbReference type="Pfam" id="PF14559">
    <property type="entry name" value="TPR_19"/>
    <property type="match status" value="1"/>
</dbReference>
<dbReference type="InterPro" id="IPR011990">
    <property type="entry name" value="TPR-like_helical_dom_sf"/>
</dbReference>
<organism evidence="2 3">
    <name type="scientific">Sphingomonas aurantiaca</name>
    <dbReference type="NCBI Taxonomy" id="185949"/>
    <lineage>
        <taxon>Bacteria</taxon>
        <taxon>Pseudomonadati</taxon>
        <taxon>Pseudomonadota</taxon>
        <taxon>Alphaproteobacteria</taxon>
        <taxon>Sphingomonadales</taxon>
        <taxon>Sphingomonadaceae</taxon>
        <taxon>Sphingomonas</taxon>
    </lineage>
</organism>
<feature type="signal peptide" evidence="1">
    <location>
        <begin position="1"/>
        <end position="20"/>
    </location>
</feature>
<reference evidence="2 3" key="1">
    <citation type="submission" date="2018-04" db="EMBL/GenBank/DDBJ databases">
        <title>Genomic Encyclopedia of Type Strains, Phase III (KMG-III): the genomes of soil and plant-associated and newly described type strains.</title>
        <authorList>
            <person name="Whitman W."/>
        </authorList>
    </citation>
    <scope>NUCLEOTIDE SEQUENCE [LARGE SCALE GENOMIC DNA]</scope>
    <source>
        <strain evidence="2 3">MA101b</strain>
    </source>
</reference>
<name>A0A2T5GTY5_9SPHN</name>
<dbReference type="RefSeq" id="WP_107956941.1">
    <property type="nucleotide sequence ID" value="NZ_QAOG01000001.1"/>
</dbReference>
<dbReference type="EMBL" id="QAOG01000001">
    <property type="protein sequence ID" value="PTQ62776.1"/>
    <property type="molecule type" value="Genomic_DNA"/>
</dbReference>
<keyword evidence="1" id="KW-0732">Signal</keyword>
<proteinExistence type="predicted"/>
<dbReference type="SUPFAM" id="SSF48452">
    <property type="entry name" value="TPR-like"/>
    <property type="match status" value="1"/>
</dbReference>
<dbReference type="AlphaFoldDB" id="A0A2T5GTY5"/>
<protein>
    <submittedName>
        <fullName evidence="2">Tetratricopeptide repeat protein</fullName>
    </submittedName>
</protein>
<dbReference type="Gene3D" id="1.25.40.10">
    <property type="entry name" value="Tetratricopeptide repeat domain"/>
    <property type="match status" value="1"/>
</dbReference>
<sequence>MRKTVLFVLATLGAATPALAAPSATVDRTGYRAIAAGDLATAEQRIVAERRIFPQRPELMLNLASVYARTGRDSEARALYAAVLARPSVALDLPSGAVASSHDLANLALRRQAQQIATR</sequence>
<comment type="caution">
    <text evidence="2">The sequence shown here is derived from an EMBL/GenBank/DDBJ whole genome shotgun (WGS) entry which is preliminary data.</text>
</comment>
<feature type="chain" id="PRO_5015612709" evidence="1">
    <location>
        <begin position="21"/>
        <end position="119"/>
    </location>
</feature>
<gene>
    <name evidence="2" type="ORF">C8J26_1060</name>
</gene>
<keyword evidence="3" id="KW-1185">Reference proteome</keyword>
<evidence type="ECO:0000256" key="1">
    <source>
        <dbReference type="SAM" id="SignalP"/>
    </source>
</evidence>
<evidence type="ECO:0000313" key="3">
    <source>
        <dbReference type="Proteomes" id="UP000244189"/>
    </source>
</evidence>
<accession>A0A2T5GTY5</accession>
<evidence type="ECO:0000313" key="2">
    <source>
        <dbReference type="EMBL" id="PTQ62776.1"/>
    </source>
</evidence>
<dbReference type="Proteomes" id="UP000244189">
    <property type="component" value="Unassembled WGS sequence"/>
</dbReference>